<sequence>MLVAAGVCPHPPLIVPELAGAAAPELDDLRVACAEVIRSLVDGDPDLLVVVGPAESSATYPGDAAGTMGPWGADVRAGRGEPVLPLSLTIGRWLLERYAPDPDDLPALRFEAVAADTSPDDCAALGRGIARSADRVALLAMGDGSARLTEKSPGYLHPDAVPYNDMIGEAIAAGETGLLADMDPAMAEELWVGGRTAFQVLAAAAVEAAEKCVSGALYDDAPYGVGYFVARWSFERTRPL</sequence>
<dbReference type="CDD" id="cd07951">
    <property type="entry name" value="ED_3B_N_AMMECR1"/>
    <property type="match status" value="1"/>
</dbReference>
<accession>A0A8J3TK63</accession>
<name>A0A8J3TK63_9ACTN</name>
<organism evidence="1 2">
    <name type="scientific">Planotetraspora mira</name>
    <dbReference type="NCBI Taxonomy" id="58121"/>
    <lineage>
        <taxon>Bacteria</taxon>
        <taxon>Bacillati</taxon>
        <taxon>Actinomycetota</taxon>
        <taxon>Actinomycetes</taxon>
        <taxon>Streptosporangiales</taxon>
        <taxon>Streptosporangiaceae</taxon>
        <taxon>Planotetraspora</taxon>
    </lineage>
</organism>
<dbReference type="AlphaFoldDB" id="A0A8J3TK63"/>
<keyword evidence="2" id="KW-1185">Reference proteome</keyword>
<evidence type="ECO:0000313" key="2">
    <source>
        <dbReference type="Proteomes" id="UP000650628"/>
    </source>
</evidence>
<proteinExistence type="predicted"/>
<evidence type="ECO:0000313" key="1">
    <source>
        <dbReference type="EMBL" id="GII27211.1"/>
    </source>
</evidence>
<dbReference type="RefSeq" id="WP_203951272.1">
    <property type="nucleotide sequence ID" value="NZ_BOOO01000002.1"/>
</dbReference>
<dbReference type="Proteomes" id="UP000650628">
    <property type="component" value="Unassembled WGS sequence"/>
</dbReference>
<dbReference type="SUPFAM" id="SSF53213">
    <property type="entry name" value="LigB-like"/>
    <property type="match status" value="1"/>
</dbReference>
<comment type="caution">
    <text evidence="1">The sequence shown here is derived from an EMBL/GenBank/DDBJ whole genome shotgun (WGS) entry which is preliminary data.</text>
</comment>
<dbReference type="Gene3D" id="3.40.830.10">
    <property type="entry name" value="LigB-like"/>
    <property type="match status" value="2"/>
</dbReference>
<gene>
    <name evidence="1" type="ORF">Pmi06nite_06530</name>
</gene>
<protein>
    <recommendedName>
        <fullName evidence="3">Extradiol ring-cleavage dioxygenase class III enzyme subunit B domain-containing protein</fullName>
    </recommendedName>
</protein>
<evidence type="ECO:0008006" key="3">
    <source>
        <dbReference type="Google" id="ProtNLM"/>
    </source>
</evidence>
<reference evidence="1 2" key="1">
    <citation type="submission" date="2021-01" db="EMBL/GenBank/DDBJ databases">
        <title>Whole genome shotgun sequence of Planotetraspora mira NBRC 15435.</title>
        <authorList>
            <person name="Komaki H."/>
            <person name="Tamura T."/>
        </authorList>
    </citation>
    <scope>NUCLEOTIDE SEQUENCE [LARGE SCALE GENOMIC DNA]</scope>
    <source>
        <strain evidence="1 2">NBRC 15435</strain>
    </source>
</reference>
<dbReference type="EMBL" id="BOOO01000002">
    <property type="protein sequence ID" value="GII27211.1"/>
    <property type="molecule type" value="Genomic_DNA"/>
</dbReference>